<accession>A0AAN8G4R3</accession>
<keyword evidence="3" id="KW-1185">Reference proteome</keyword>
<proteinExistence type="predicted"/>
<evidence type="ECO:0008006" key="4">
    <source>
        <dbReference type="Google" id="ProtNLM"/>
    </source>
</evidence>
<reference evidence="2 3" key="1">
    <citation type="submission" date="2019-10" db="EMBL/GenBank/DDBJ databases">
        <title>Assembly and Annotation for the nematode Trichostrongylus colubriformis.</title>
        <authorList>
            <person name="Martin J."/>
        </authorList>
    </citation>
    <scope>NUCLEOTIDE SEQUENCE [LARGE SCALE GENOMIC DNA]</scope>
    <source>
        <strain evidence="2">G859</strain>
        <tissue evidence="2">Whole worm</tissue>
    </source>
</reference>
<dbReference type="AlphaFoldDB" id="A0AAN8G4R3"/>
<keyword evidence="1" id="KW-0732">Signal</keyword>
<feature type="chain" id="PRO_5042878645" description="Secreted protein" evidence="1">
    <location>
        <begin position="29"/>
        <end position="111"/>
    </location>
</feature>
<sequence>MGEFSRGASGVAMRLLLLLTLLISPVSPFLFGIFPSCCESSLWYPLLLFLGLCPPVRPHIVCCPVPVPVPAAPPVRTVNVIYIPAAPAAPVPYRAPLPPPPPPPAYAVGGR</sequence>
<dbReference type="Proteomes" id="UP001331761">
    <property type="component" value="Unassembled WGS sequence"/>
</dbReference>
<protein>
    <recommendedName>
        <fullName evidence="4">Secreted protein</fullName>
    </recommendedName>
</protein>
<evidence type="ECO:0000256" key="1">
    <source>
        <dbReference type="SAM" id="SignalP"/>
    </source>
</evidence>
<gene>
    <name evidence="2" type="ORF">GCK32_001130</name>
</gene>
<evidence type="ECO:0000313" key="2">
    <source>
        <dbReference type="EMBL" id="KAK5983515.1"/>
    </source>
</evidence>
<dbReference type="EMBL" id="WIXE01003903">
    <property type="protein sequence ID" value="KAK5983515.1"/>
    <property type="molecule type" value="Genomic_DNA"/>
</dbReference>
<comment type="caution">
    <text evidence="2">The sequence shown here is derived from an EMBL/GenBank/DDBJ whole genome shotgun (WGS) entry which is preliminary data.</text>
</comment>
<organism evidence="2 3">
    <name type="scientific">Trichostrongylus colubriformis</name>
    <name type="common">Black scour worm</name>
    <dbReference type="NCBI Taxonomy" id="6319"/>
    <lineage>
        <taxon>Eukaryota</taxon>
        <taxon>Metazoa</taxon>
        <taxon>Ecdysozoa</taxon>
        <taxon>Nematoda</taxon>
        <taxon>Chromadorea</taxon>
        <taxon>Rhabditida</taxon>
        <taxon>Rhabditina</taxon>
        <taxon>Rhabditomorpha</taxon>
        <taxon>Strongyloidea</taxon>
        <taxon>Trichostrongylidae</taxon>
        <taxon>Trichostrongylus</taxon>
    </lineage>
</organism>
<feature type="signal peptide" evidence="1">
    <location>
        <begin position="1"/>
        <end position="28"/>
    </location>
</feature>
<name>A0AAN8G4R3_TRICO</name>
<evidence type="ECO:0000313" key="3">
    <source>
        <dbReference type="Proteomes" id="UP001331761"/>
    </source>
</evidence>